<keyword evidence="1" id="KW-0472">Membrane</keyword>
<protein>
    <recommendedName>
        <fullName evidence="4">Carboxypeptidase regulatory-like domain-containing protein</fullName>
    </recommendedName>
</protein>
<dbReference type="EMBL" id="LCCU01000008">
    <property type="protein sequence ID" value="KKS38179.1"/>
    <property type="molecule type" value="Genomic_DNA"/>
</dbReference>
<comment type="caution">
    <text evidence="2">The sequence shown here is derived from an EMBL/GenBank/DDBJ whole genome shotgun (WGS) entry which is preliminary data.</text>
</comment>
<feature type="transmembrane region" description="Helical" evidence="1">
    <location>
        <begin position="12"/>
        <end position="32"/>
    </location>
</feature>
<evidence type="ECO:0000313" key="3">
    <source>
        <dbReference type="Proteomes" id="UP000033847"/>
    </source>
</evidence>
<keyword evidence="1" id="KW-0812">Transmembrane</keyword>
<keyword evidence="1" id="KW-1133">Transmembrane helix</keyword>
<gene>
    <name evidence="2" type="ORF">UV00_C0008G0011</name>
</gene>
<evidence type="ECO:0000313" key="2">
    <source>
        <dbReference type="EMBL" id="KKS38179.1"/>
    </source>
</evidence>
<sequence length="176" mass="19483">MESTSSNKFPLAGIFTVFIVIAVFLSIVIFILKDIKLKPVPEEQTQVNVVEEETVTEVGEGVITGSLGYPSEFIPETMEVCAVSVVTPDTYCSDEHIKDSIYTNGVGYRITVPAGEYYVYAHVPNQPDQTGQTYKAYYSEFVECGMDVSCSSHEPVKVSVGQGQITDKIDPQDWYK</sequence>
<reference evidence="2 3" key="1">
    <citation type="journal article" date="2015" name="Nature">
        <title>rRNA introns, odd ribosomes, and small enigmatic genomes across a large radiation of phyla.</title>
        <authorList>
            <person name="Brown C.T."/>
            <person name="Hug L.A."/>
            <person name="Thomas B.C."/>
            <person name="Sharon I."/>
            <person name="Castelle C.J."/>
            <person name="Singh A."/>
            <person name="Wilkins M.J."/>
            <person name="Williams K.H."/>
            <person name="Banfield J.F."/>
        </authorList>
    </citation>
    <scope>NUCLEOTIDE SEQUENCE [LARGE SCALE GENOMIC DNA]</scope>
</reference>
<accession>A0A0G0YNK1</accession>
<organism evidence="2 3">
    <name type="scientific">candidate division WWE3 bacterium GW2011_GWF1_42_14</name>
    <dbReference type="NCBI Taxonomy" id="1619138"/>
    <lineage>
        <taxon>Bacteria</taxon>
        <taxon>Katanobacteria</taxon>
    </lineage>
</organism>
<dbReference type="AlphaFoldDB" id="A0A0G0YNK1"/>
<dbReference type="Proteomes" id="UP000033847">
    <property type="component" value="Unassembled WGS sequence"/>
</dbReference>
<evidence type="ECO:0000256" key="1">
    <source>
        <dbReference type="SAM" id="Phobius"/>
    </source>
</evidence>
<name>A0A0G0YNK1_UNCKA</name>
<evidence type="ECO:0008006" key="4">
    <source>
        <dbReference type="Google" id="ProtNLM"/>
    </source>
</evidence>
<proteinExistence type="predicted"/>